<evidence type="ECO:0000313" key="1">
    <source>
        <dbReference type="EMBL" id="SVC33500.1"/>
    </source>
</evidence>
<protein>
    <recommendedName>
        <fullName evidence="2">Prolyl 4-hydroxylase alpha subunit Fe(2+) 2OG dioxygenase domain-containing protein</fullName>
    </recommendedName>
</protein>
<dbReference type="Pfam" id="PF13759">
    <property type="entry name" value="2OG-FeII_Oxy_5"/>
    <property type="match status" value="1"/>
</dbReference>
<dbReference type="EMBL" id="UINC01085701">
    <property type="protein sequence ID" value="SVC33500.1"/>
    <property type="molecule type" value="Genomic_DNA"/>
</dbReference>
<gene>
    <name evidence="1" type="ORF">METZ01_LOCUS286354</name>
</gene>
<feature type="non-terminal residue" evidence="1">
    <location>
        <position position="1"/>
    </location>
</feature>
<dbReference type="Gene3D" id="2.60.120.620">
    <property type="entry name" value="q2cbj1_9rhob like domain"/>
    <property type="match status" value="1"/>
</dbReference>
<dbReference type="InterPro" id="IPR012668">
    <property type="entry name" value="CHP02466"/>
</dbReference>
<evidence type="ECO:0008006" key="2">
    <source>
        <dbReference type="Google" id="ProtNLM"/>
    </source>
</evidence>
<accession>A0A382LA05</accession>
<name>A0A382LA05_9ZZZZ</name>
<reference evidence="1" key="1">
    <citation type="submission" date="2018-05" db="EMBL/GenBank/DDBJ databases">
        <authorList>
            <person name="Lanie J.A."/>
            <person name="Ng W.-L."/>
            <person name="Kazmierczak K.M."/>
            <person name="Andrzejewski T.M."/>
            <person name="Davidsen T.M."/>
            <person name="Wayne K.J."/>
            <person name="Tettelin H."/>
            <person name="Glass J.I."/>
            <person name="Rusch D."/>
            <person name="Podicherti R."/>
            <person name="Tsui H.-C.T."/>
            <person name="Winkler M.E."/>
        </authorList>
    </citation>
    <scope>NUCLEOTIDE SEQUENCE</scope>
</reference>
<dbReference type="AlphaFoldDB" id="A0A382LA05"/>
<organism evidence="1">
    <name type="scientific">marine metagenome</name>
    <dbReference type="NCBI Taxonomy" id="408172"/>
    <lineage>
        <taxon>unclassified sequences</taxon>
        <taxon>metagenomes</taxon>
        <taxon>ecological metagenomes</taxon>
    </lineage>
</organism>
<sequence length="224" mass="25312">IKLGFTQMGLDDVNVINIYIDENVDRLPDLSSSLVGQIKQNEKSKQLEFDLTDLVPKKLGDFFIRLAKEYSAAHPLSAGVLENIGPKEDYQIRKMWSIHSYAGDYNPMHEHGTTSGRGVSMIAFLKVPPQIAELEERFLNPDESNHGNLQHGNSGATDGVTQFIWDMNSMYDAPRFKHPAYAHVYPVVGKVCVFPIWLHHQVSPFFGEGERRTMSCNIDIINHV</sequence>
<proteinExistence type="predicted"/>